<feature type="domain" description="Phospholipid/glycerol acyltransferase" evidence="3">
    <location>
        <begin position="39"/>
        <end position="158"/>
    </location>
</feature>
<keyword evidence="1 4" id="KW-0808">Transferase</keyword>
<sequence length="219" mass="23340">MTRTPPLYALTKGTLGALARTVWRPTVTGLEHLPRDSGAILCPNHLAIADQIFLGISTPRHITFWAKAEYFNTPGLRGGLNRRVVSGMGAIPVERAGGRAVLDAFASAVPVLRSGGLVTVFPEGTRSPDGRLYRGRTGAVRLAVQAGVPIIPVGITGTDRIRPTGSRLPRPVPITITFGPALPVAGLATGPRDFRAHTDEVIRRIQALTGQEYVPAYAR</sequence>
<gene>
    <name evidence="4" type="ORF">FHR83_008319</name>
</gene>
<dbReference type="AlphaFoldDB" id="A0A7W5ARM8"/>
<dbReference type="SMART" id="SM00563">
    <property type="entry name" value="PlsC"/>
    <property type="match status" value="1"/>
</dbReference>
<name>A0A7W5ARM8_9ACTN</name>
<dbReference type="RefSeq" id="WP_183226641.1">
    <property type="nucleotide sequence ID" value="NZ_BMPW01000027.1"/>
</dbReference>
<dbReference type="PANTHER" id="PTHR10434:SF11">
    <property type="entry name" value="1-ACYL-SN-GLYCEROL-3-PHOSPHATE ACYLTRANSFERASE"/>
    <property type="match status" value="1"/>
</dbReference>
<dbReference type="EC" id="2.3.1.51" evidence="4"/>
<proteinExistence type="predicted"/>
<evidence type="ECO:0000313" key="4">
    <source>
        <dbReference type="EMBL" id="MBB3100594.1"/>
    </source>
</evidence>
<dbReference type="GO" id="GO:0006654">
    <property type="term" value="P:phosphatidic acid biosynthetic process"/>
    <property type="evidence" value="ECO:0007669"/>
    <property type="project" value="TreeGrafter"/>
</dbReference>
<dbReference type="Proteomes" id="UP000590749">
    <property type="component" value="Unassembled WGS sequence"/>
</dbReference>
<evidence type="ECO:0000259" key="3">
    <source>
        <dbReference type="SMART" id="SM00563"/>
    </source>
</evidence>
<dbReference type="GO" id="GO:0003841">
    <property type="term" value="F:1-acylglycerol-3-phosphate O-acyltransferase activity"/>
    <property type="evidence" value="ECO:0007669"/>
    <property type="project" value="UniProtKB-EC"/>
</dbReference>
<keyword evidence="2 4" id="KW-0012">Acyltransferase</keyword>
<evidence type="ECO:0000256" key="2">
    <source>
        <dbReference type="ARBA" id="ARBA00023315"/>
    </source>
</evidence>
<dbReference type="SUPFAM" id="SSF69593">
    <property type="entry name" value="Glycerol-3-phosphate (1)-acyltransferase"/>
    <property type="match status" value="1"/>
</dbReference>
<evidence type="ECO:0000256" key="1">
    <source>
        <dbReference type="ARBA" id="ARBA00022679"/>
    </source>
</evidence>
<dbReference type="GO" id="GO:0005886">
    <property type="term" value="C:plasma membrane"/>
    <property type="evidence" value="ECO:0007669"/>
    <property type="project" value="TreeGrafter"/>
</dbReference>
<dbReference type="Pfam" id="PF01553">
    <property type="entry name" value="Acyltransferase"/>
    <property type="match status" value="1"/>
</dbReference>
<dbReference type="CDD" id="cd07989">
    <property type="entry name" value="LPLAT_AGPAT-like"/>
    <property type="match status" value="1"/>
</dbReference>
<organism evidence="4 5">
    <name type="scientific">Actinoplanes campanulatus</name>
    <dbReference type="NCBI Taxonomy" id="113559"/>
    <lineage>
        <taxon>Bacteria</taxon>
        <taxon>Bacillati</taxon>
        <taxon>Actinomycetota</taxon>
        <taxon>Actinomycetes</taxon>
        <taxon>Micromonosporales</taxon>
        <taxon>Micromonosporaceae</taxon>
        <taxon>Actinoplanes</taxon>
    </lineage>
</organism>
<keyword evidence="5" id="KW-1185">Reference proteome</keyword>
<reference evidence="4 5" key="1">
    <citation type="submission" date="2020-08" db="EMBL/GenBank/DDBJ databases">
        <title>Genomic Encyclopedia of Type Strains, Phase III (KMG-III): the genomes of soil and plant-associated and newly described type strains.</title>
        <authorList>
            <person name="Whitman W."/>
        </authorList>
    </citation>
    <scope>NUCLEOTIDE SEQUENCE [LARGE SCALE GENOMIC DNA]</scope>
    <source>
        <strain evidence="4 5">CECT 3287</strain>
    </source>
</reference>
<dbReference type="InterPro" id="IPR002123">
    <property type="entry name" value="Plipid/glycerol_acylTrfase"/>
</dbReference>
<protein>
    <submittedName>
        <fullName evidence="4">1-acyl-sn-glycerol-3-phosphate acyltransferase</fullName>
        <ecNumber evidence="4">2.3.1.51</ecNumber>
    </submittedName>
</protein>
<accession>A0A7W5ARM8</accession>
<dbReference type="EMBL" id="JACHXF010000026">
    <property type="protein sequence ID" value="MBB3100594.1"/>
    <property type="molecule type" value="Genomic_DNA"/>
</dbReference>
<evidence type="ECO:0000313" key="5">
    <source>
        <dbReference type="Proteomes" id="UP000590749"/>
    </source>
</evidence>
<comment type="caution">
    <text evidence="4">The sequence shown here is derived from an EMBL/GenBank/DDBJ whole genome shotgun (WGS) entry which is preliminary data.</text>
</comment>
<dbReference type="PANTHER" id="PTHR10434">
    <property type="entry name" value="1-ACYL-SN-GLYCEROL-3-PHOSPHATE ACYLTRANSFERASE"/>
    <property type="match status" value="1"/>
</dbReference>